<evidence type="ECO:0000256" key="1">
    <source>
        <dbReference type="SAM" id="Coils"/>
    </source>
</evidence>
<dbReference type="AlphaFoldDB" id="A0A6P1P1B0"/>
<feature type="transmembrane region" description="Helical" evidence="2">
    <location>
        <begin position="57"/>
        <end position="81"/>
    </location>
</feature>
<dbReference type="Proteomes" id="UP000464214">
    <property type="component" value="Chromosome"/>
</dbReference>
<protein>
    <submittedName>
        <fullName evidence="3">Uncharacterized protein</fullName>
    </submittedName>
</protein>
<dbReference type="KEGG" id="nib:GU926_08130"/>
<dbReference type="RefSeq" id="WP_160690768.1">
    <property type="nucleotide sequence ID" value="NZ_CP047897.1"/>
</dbReference>
<organism evidence="3 4">
    <name type="scientific">Nibribacter ruber</name>
    <dbReference type="NCBI Taxonomy" id="2698458"/>
    <lineage>
        <taxon>Bacteria</taxon>
        <taxon>Pseudomonadati</taxon>
        <taxon>Bacteroidota</taxon>
        <taxon>Cytophagia</taxon>
        <taxon>Cytophagales</taxon>
        <taxon>Hymenobacteraceae</taxon>
        <taxon>Nibribacter</taxon>
    </lineage>
</organism>
<feature type="coiled-coil region" evidence="1">
    <location>
        <begin position="252"/>
        <end position="279"/>
    </location>
</feature>
<evidence type="ECO:0000313" key="3">
    <source>
        <dbReference type="EMBL" id="QHL87403.1"/>
    </source>
</evidence>
<evidence type="ECO:0000313" key="4">
    <source>
        <dbReference type="Proteomes" id="UP000464214"/>
    </source>
</evidence>
<name>A0A6P1P1B0_9BACT</name>
<reference evidence="3 4" key="1">
    <citation type="submission" date="2020-01" db="EMBL/GenBank/DDBJ databases">
        <authorList>
            <person name="Kim M."/>
        </authorList>
    </citation>
    <scope>NUCLEOTIDE SEQUENCE [LARGE SCALE GENOMIC DNA]</scope>
    <source>
        <strain evidence="3 4">BT10</strain>
    </source>
</reference>
<accession>A0A6P1P1B0</accession>
<sequence length="280" mass="32644">MHEVKIGTLYRQLPSDWNELTGRQLVKVIAAESRWLSATGIPEEQKKHLLRLERLRILLNLPLGIFLAFTPIQIVQLHWLVKFLDSGFKGLTAQLLPRLRVPGIANCLRPALFGPRERFRSLSFLEFIYADTYFMSFTQKQTPEKLDRFVACLYREKRWFHFIVKRLTSYGGDCRQEFNQHLVERRAQLVARLPLEVKLAVLSWYRGCRFELEGEFPLVFSEGTQKKAGRSGWDGVLLGMSGHVINIEATGRANIRNILAAMQQRFEQIEEQERRNNENN</sequence>
<keyword evidence="4" id="KW-1185">Reference proteome</keyword>
<evidence type="ECO:0000256" key="2">
    <source>
        <dbReference type="SAM" id="Phobius"/>
    </source>
</evidence>
<keyword evidence="2" id="KW-1133">Transmembrane helix</keyword>
<keyword evidence="1" id="KW-0175">Coiled coil</keyword>
<keyword evidence="2" id="KW-0472">Membrane</keyword>
<gene>
    <name evidence="3" type="ORF">GU926_08130</name>
</gene>
<proteinExistence type="predicted"/>
<dbReference type="EMBL" id="CP047897">
    <property type="protein sequence ID" value="QHL87403.1"/>
    <property type="molecule type" value="Genomic_DNA"/>
</dbReference>
<keyword evidence="2" id="KW-0812">Transmembrane</keyword>